<feature type="compositionally biased region" description="Low complexity" evidence="1">
    <location>
        <begin position="147"/>
        <end position="217"/>
    </location>
</feature>
<dbReference type="AlphaFoldDB" id="T0KHY3"/>
<gene>
    <name evidence="3" type="ORF">CGLO_08584</name>
</gene>
<dbReference type="EMBL" id="AMYD01001734">
    <property type="protein sequence ID" value="EQB51824.1"/>
    <property type="molecule type" value="Genomic_DNA"/>
</dbReference>
<protein>
    <submittedName>
        <fullName evidence="3">Uncharacterized protein</fullName>
    </submittedName>
</protein>
<feature type="compositionally biased region" description="Polar residues" evidence="1">
    <location>
        <begin position="218"/>
        <end position="242"/>
    </location>
</feature>
<evidence type="ECO:0000256" key="1">
    <source>
        <dbReference type="SAM" id="MobiDB-lite"/>
    </source>
</evidence>
<sequence>MDARKPSWKAWCHGLLYMLSVSMLAGTCQAHVQGEDLPCLRVFLENTEFVLFSGDHHKRVDKSSIQASQSALINQLSSLHSPGLDRREMQTIVLTTTISTYIELGIPCDATEIPQSMSSLLTRPPPLSIPTSLGTIATGGISLTAPGGSSLASSQTSSLSSTPTAEKPKLSSSSNSLSSSQTSFTSTTGTQSSTINHTSTADFSSAPAAPDTSTSASRSITEPSKPATSTSTTNIPSLTQSASSGTTKSTRSITTVVVSSTIVVLWPGTESTPSVADSTISPSSKAQHTAWVTQTSQATVTEWIQPSSSSSFSSSASSSSSSSSFSNSARTAWVTKTAKATVTEWFDPSAVAPSSSSTSTTPDGPAVVVVTASAQATITQFHDSTQTIIVSPSSSALTAPDVHPRLPTDSNLPGPTKRIVRFTQRIWYTENKHQIMVIATYEDNNVVTVYTAPERTDLPAVLVLDDQNGNKRGSLKMTFRMGFFTIDFRSEMAGRVVEWENHWTKNEADEDAPWCKTVYLEEDGKERLDREIWCYYTA</sequence>
<name>T0KHY3_COLGC</name>
<reference evidence="4" key="1">
    <citation type="journal article" date="2013" name="Mol. Plant Microbe Interact.">
        <title>Global aspects of pacC regulation of pathogenicity genes in Colletotrichum gloeosporioides as revealed by transcriptome analysis.</title>
        <authorList>
            <person name="Alkan N."/>
            <person name="Meng X."/>
            <person name="Friedlander G."/>
            <person name="Reuveni E."/>
            <person name="Sukno S."/>
            <person name="Sherman A."/>
            <person name="Thon M."/>
            <person name="Fluhr R."/>
            <person name="Prusky D."/>
        </authorList>
    </citation>
    <scope>NUCLEOTIDE SEQUENCE [LARGE SCALE GENOMIC DNA]</scope>
    <source>
        <strain evidence="4">Cg-14</strain>
    </source>
</reference>
<organism evidence="3 4">
    <name type="scientific">Colletotrichum gloeosporioides (strain Cg-14)</name>
    <name type="common">Anthracnose fungus</name>
    <name type="synonym">Glomerella cingulata</name>
    <dbReference type="NCBI Taxonomy" id="1237896"/>
    <lineage>
        <taxon>Eukaryota</taxon>
        <taxon>Fungi</taxon>
        <taxon>Dikarya</taxon>
        <taxon>Ascomycota</taxon>
        <taxon>Pezizomycotina</taxon>
        <taxon>Sordariomycetes</taxon>
        <taxon>Hypocreomycetidae</taxon>
        <taxon>Glomerellales</taxon>
        <taxon>Glomerellaceae</taxon>
        <taxon>Colletotrichum</taxon>
        <taxon>Colletotrichum gloeosporioides species complex</taxon>
    </lineage>
</organism>
<evidence type="ECO:0000313" key="4">
    <source>
        <dbReference type="Proteomes" id="UP000015530"/>
    </source>
</evidence>
<dbReference type="Proteomes" id="UP000015530">
    <property type="component" value="Unassembled WGS sequence"/>
</dbReference>
<evidence type="ECO:0000256" key="2">
    <source>
        <dbReference type="SAM" id="SignalP"/>
    </source>
</evidence>
<dbReference type="OrthoDB" id="4849625at2759"/>
<feature type="region of interest" description="Disordered" evidence="1">
    <location>
        <begin position="394"/>
        <end position="414"/>
    </location>
</feature>
<proteinExistence type="predicted"/>
<feature type="signal peptide" evidence="2">
    <location>
        <begin position="1"/>
        <end position="30"/>
    </location>
</feature>
<accession>T0KHY3</accession>
<evidence type="ECO:0000313" key="3">
    <source>
        <dbReference type="EMBL" id="EQB51824.1"/>
    </source>
</evidence>
<comment type="caution">
    <text evidence="3">The sequence shown here is derived from an EMBL/GenBank/DDBJ whole genome shotgun (WGS) entry which is preliminary data.</text>
</comment>
<feature type="chain" id="PRO_5004579038" evidence="2">
    <location>
        <begin position="31"/>
        <end position="538"/>
    </location>
</feature>
<feature type="region of interest" description="Disordered" evidence="1">
    <location>
        <begin position="147"/>
        <end position="250"/>
    </location>
</feature>
<keyword evidence="2" id="KW-0732">Signal</keyword>
<dbReference type="HOGENOM" id="CLU_506225_0_0_1"/>